<dbReference type="OrthoDB" id="5937621at2"/>
<dbReference type="InterPro" id="IPR019282">
    <property type="entry name" value="Glycoamylase-like_cons_dom"/>
</dbReference>
<dbReference type="AlphaFoldDB" id="A0A1A7BYL7"/>
<dbReference type="Proteomes" id="UP000092713">
    <property type="component" value="Unassembled WGS sequence"/>
</dbReference>
<accession>A0A1A7BYL7</accession>
<dbReference type="RefSeq" id="WP_065308848.1">
    <property type="nucleotide sequence ID" value="NZ_LOCQ01000057.1"/>
</dbReference>
<feature type="domain" description="Glycoamylase-like" evidence="1">
    <location>
        <begin position="190"/>
        <end position="409"/>
    </location>
</feature>
<comment type="caution">
    <text evidence="2">The sequence shown here is derived from an EMBL/GenBank/DDBJ whole genome shotgun (WGS) entry which is preliminary data.</text>
</comment>
<dbReference type="Pfam" id="PF10091">
    <property type="entry name" value="Glycoamylase"/>
    <property type="match status" value="1"/>
</dbReference>
<dbReference type="InterPro" id="IPR016883">
    <property type="entry name" value="UCP028431"/>
</dbReference>
<reference evidence="2 3" key="1">
    <citation type="submission" date="2016-04" db="EMBL/GenBank/DDBJ databases">
        <title>Draft genome sequence of Janthinobacterium psychrotolerans sp. nov., isolated from freshwater sediments in Denmark.</title>
        <authorList>
            <person name="Gong X."/>
            <person name="Skrivergaard S."/>
            <person name="Korsgaard B.S."/>
            <person name="Schreiber L."/>
            <person name="Marshall I.P."/>
            <person name="Finster K."/>
            <person name="Schramm A."/>
        </authorList>
    </citation>
    <scope>NUCLEOTIDE SEQUENCE [LARGE SCALE GENOMIC DNA]</scope>
    <source>
        <strain evidence="2 3">S3-2</strain>
    </source>
</reference>
<organism evidence="2 3">
    <name type="scientific">Janthinobacterium psychrotolerans</name>
    <dbReference type="NCBI Taxonomy" id="1747903"/>
    <lineage>
        <taxon>Bacteria</taxon>
        <taxon>Pseudomonadati</taxon>
        <taxon>Pseudomonadota</taxon>
        <taxon>Betaproteobacteria</taxon>
        <taxon>Burkholderiales</taxon>
        <taxon>Oxalobacteraceae</taxon>
        <taxon>Janthinobacterium</taxon>
    </lineage>
</organism>
<evidence type="ECO:0000259" key="1">
    <source>
        <dbReference type="Pfam" id="PF10091"/>
    </source>
</evidence>
<name>A0A1A7BYL7_9BURK</name>
<dbReference type="STRING" id="1747903.ASR47_1006217"/>
<evidence type="ECO:0000313" key="2">
    <source>
        <dbReference type="EMBL" id="OBV38617.1"/>
    </source>
</evidence>
<sequence>MKPASFPVPPDLIDEHAMLQALQRVAFDYFLAQVNPANGLVRDKDKDGWPASIAAVGLALTSYCVGVERGYLARDDAVARTLITLRFFAASEQGDSPAATGHKGFYYHFLDMDNGRRAWDCELSSIDTALLMAGVLAAAEYFDGEGKDELEIRALADFLYRRVDWQWMRARCQLLRHGWKPETGFLRKCWRGYDEALILYVLALGSPTKPVERASYDAWTDSFEWKSEYGIDYLYAGSLFIHQMSHAWLDLRGIQDDFMRAHGLDYAENTRRASLVQQRYAIANPLGFPGYGEHCWGISASDGPGPATQQSYGVRRCFRDYVGRGAPYGYDDGTVAPWAVAASLPFAPEIVLPALAQQHDVFHARSTVFVTRQGKRWVSPYRFGINDGPVLLMIDNHLHDFPWRLMRGNQYLRDGLVKAGFAGGWLADWQYAK</sequence>
<gene>
    <name evidence="2" type="ORF">ASR47_1006217</name>
</gene>
<evidence type="ECO:0000313" key="3">
    <source>
        <dbReference type="Proteomes" id="UP000092713"/>
    </source>
</evidence>
<dbReference type="EMBL" id="LOCQ01000057">
    <property type="protein sequence ID" value="OBV38617.1"/>
    <property type="molecule type" value="Genomic_DNA"/>
</dbReference>
<dbReference type="PATRIC" id="fig|1747903.4.peg.2168"/>
<protein>
    <recommendedName>
        <fullName evidence="1">Glycoamylase-like domain-containing protein</fullName>
    </recommendedName>
</protein>
<keyword evidence="3" id="KW-1185">Reference proteome</keyword>
<dbReference type="Gene3D" id="1.50.10.140">
    <property type="match status" value="1"/>
</dbReference>
<proteinExistence type="predicted"/>
<dbReference type="PIRSF" id="PIRSF028431">
    <property type="entry name" value="UCP028431"/>
    <property type="match status" value="1"/>
</dbReference>